<feature type="compositionally biased region" description="Polar residues" evidence="1">
    <location>
        <begin position="29"/>
        <end position="41"/>
    </location>
</feature>
<proteinExistence type="predicted"/>
<feature type="region of interest" description="Disordered" evidence="1">
    <location>
        <begin position="75"/>
        <end position="99"/>
    </location>
</feature>
<organism evidence="3 4">
    <name type="scientific">Coniochaeta ligniaria NRRL 30616</name>
    <dbReference type="NCBI Taxonomy" id="1408157"/>
    <lineage>
        <taxon>Eukaryota</taxon>
        <taxon>Fungi</taxon>
        <taxon>Dikarya</taxon>
        <taxon>Ascomycota</taxon>
        <taxon>Pezizomycotina</taxon>
        <taxon>Sordariomycetes</taxon>
        <taxon>Sordariomycetidae</taxon>
        <taxon>Coniochaetales</taxon>
        <taxon>Coniochaetaceae</taxon>
        <taxon>Coniochaeta</taxon>
    </lineage>
</organism>
<sequence length="99" mass="10632">MTRYEDEICKERRITVFLLTAIFGLSIAQPTPSNTKQSSGEHPNPVPHTISSHHTIIGTPAVAVSPAHAATFITTTPLTNARPTSSLPKAQCKGTETRP</sequence>
<evidence type="ECO:0000256" key="1">
    <source>
        <dbReference type="SAM" id="MobiDB-lite"/>
    </source>
</evidence>
<accession>A0A1J7J6M0</accession>
<reference evidence="3 4" key="1">
    <citation type="submission" date="2016-10" db="EMBL/GenBank/DDBJ databases">
        <title>Draft genome sequence of Coniochaeta ligniaria NRRL30616, a lignocellulolytic fungus for bioabatement of inhibitors in plant biomass hydrolysates.</title>
        <authorList>
            <consortium name="DOE Joint Genome Institute"/>
            <person name="Jimenez D.J."/>
            <person name="Hector R.E."/>
            <person name="Riley R."/>
            <person name="Sun H."/>
            <person name="Grigoriev I.V."/>
            <person name="Van Elsas J.D."/>
            <person name="Nichols N.N."/>
        </authorList>
    </citation>
    <scope>NUCLEOTIDE SEQUENCE [LARGE SCALE GENOMIC DNA]</scope>
    <source>
        <strain evidence="3 4">NRRL 30616</strain>
    </source>
</reference>
<dbReference type="InParanoid" id="A0A1J7J6M0"/>
<feature type="chain" id="PRO_5012882317" evidence="2">
    <location>
        <begin position="29"/>
        <end position="99"/>
    </location>
</feature>
<evidence type="ECO:0000256" key="2">
    <source>
        <dbReference type="SAM" id="SignalP"/>
    </source>
</evidence>
<keyword evidence="4" id="KW-1185">Reference proteome</keyword>
<feature type="region of interest" description="Disordered" evidence="1">
    <location>
        <begin position="29"/>
        <end position="58"/>
    </location>
</feature>
<keyword evidence="2" id="KW-0732">Signal</keyword>
<dbReference type="Proteomes" id="UP000182658">
    <property type="component" value="Unassembled WGS sequence"/>
</dbReference>
<dbReference type="EMBL" id="KV875108">
    <property type="protein sequence ID" value="OIW23146.1"/>
    <property type="molecule type" value="Genomic_DNA"/>
</dbReference>
<evidence type="ECO:0000313" key="4">
    <source>
        <dbReference type="Proteomes" id="UP000182658"/>
    </source>
</evidence>
<gene>
    <name evidence="3" type="ORF">CONLIGDRAFT_143243</name>
</gene>
<evidence type="ECO:0000313" key="3">
    <source>
        <dbReference type="EMBL" id="OIW23146.1"/>
    </source>
</evidence>
<name>A0A1J7J6M0_9PEZI</name>
<dbReference type="AlphaFoldDB" id="A0A1J7J6M0"/>
<feature type="compositionally biased region" description="Polar residues" evidence="1">
    <location>
        <begin position="75"/>
        <end position="88"/>
    </location>
</feature>
<feature type="signal peptide" evidence="2">
    <location>
        <begin position="1"/>
        <end position="28"/>
    </location>
</feature>
<protein>
    <submittedName>
        <fullName evidence="3">Uncharacterized protein</fullName>
    </submittedName>
</protein>